<organism evidence="1 2">
    <name type="scientific">Rhodococcus sacchari</name>
    <dbReference type="NCBI Taxonomy" id="2962047"/>
    <lineage>
        <taxon>Bacteria</taxon>
        <taxon>Bacillati</taxon>
        <taxon>Actinomycetota</taxon>
        <taxon>Actinomycetes</taxon>
        <taxon>Mycobacteriales</taxon>
        <taxon>Nocardiaceae</taxon>
        <taxon>Rhodococcus</taxon>
    </lineage>
</organism>
<gene>
    <name evidence="1" type="ORF">OED52_20545</name>
</gene>
<dbReference type="EMBL" id="CP107551">
    <property type="protein sequence ID" value="UYP18989.1"/>
    <property type="molecule type" value="Genomic_DNA"/>
</dbReference>
<evidence type="ECO:0000313" key="2">
    <source>
        <dbReference type="Proteomes" id="UP001156484"/>
    </source>
</evidence>
<name>A0ACD4DFY0_9NOCA</name>
<keyword evidence="2" id="KW-1185">Reference proteome</keyword>
<dbReference type="Proteomes" id="UP001156484">
    <property type="component" value="Chromosome"/>
</dbReference>
<reference evidence="1" key="1">
    <citation type="submission" date="2022-10" db="EMBL/GenBank/DDBJ databases">
        <title>Rhodococcus ferula Z13 complete genome.</title>
        <authorList>
            <person name="Long X."/>
            <person name="Zang M."/>
        </authorList>
    </citation>
    <scope>NUCLEOTIDE SEQUENCE</scope>
    <source>
        <strain evidence="1">Z13</strain>
    </source>
</reference>
<protein>
    <submittedName>
        <fullName evidence="1">YdcF family protein</fullName>
    </submittedName>
</protein>
<accession>A0ACD4DFY0</accession>
<proteinExistence type="predicted"/>
<sequence length="226" mass="24458">MRKSVCLLPTLGVVAAFVFVSTRVSARATGLMYEVDDAPAVPVVIVPGARVRDGRPMRMLRRRLEVAVALMRDGRAQAVLVSGDANGTSGDEIAAMIGFLVEHGVSRERIVADPYGLDTYDTARRAVDTYGVRRAAIATQAFHLPRAVALCRRVGIEVVGIRAVNDVRLRTRLRNLAREFVLSRPKAFLELHFPRDPQVTTPPDDRLAEILAGLEHGAVAAGPSGS</sequence>
<evidence type="ECO:0000313" key="1">
    <source>
        <dbReference type="EMBL" id="UYP18989.1"/>
    </source>
</evidence>